<accession>A0A6B3SWE3</accession>
<dbReference type="PRINTS" id="PR00507">
    <property type="entry name" value="N12N6MTFRASE"/>
</dbReference>
<dbReference type="GO" id="GO:0008170">
    <property type="term" value="F:N-methyltransferase activity"/>
    <property type="evidence" value="ECO:0007669"/>
    <property type="project" value="InterPro"/>
</dbReference>
<evidence type="ECO:0000256" key="2">
    <source>
        <dbReference type="ARBA" id="ARBA00022747"/>
    </source>
</evidence>
<dbReference type="SUPFAM" id="SSF53335">
    <property type="entry name" value="S-adenosyl-L-methionine-dependent methyltransferases"/>
    <property type="match status" value="1"/>
</dbReference>
<evidence type="ECO:0000313" key="5">
    <source>
        <dbReference type="EMBL" id="NEX63745.1"/>
    </source>
</evidence>
<proteinExistence type="inferred from homology"/>
<dbReference type="InterPro" id="IPR044946">
    <property type="entry name" value="Restrct_endonuc_typeI_TRD_sf"/>
</dbReference>
<dbReference type="EMBL" id="JAAIVB010000074">
    <property type="protein sequence ID" value="NEX63745.1"/>
    <property type="molecule type" value="Genomic_DNA"/>
</dbReference>
<keyword evidence="3" id="KW-0238">DNA-binding</keyword>
<dbReference type="AlphaFoldDB" id="A0A6B3SWE3"/>
<dbReference type="GO" id="GO:0032259">
    <property type="term" value="P:methylation"/>
    <property type="evidence" value="ECO:0007669"/>
    <property type="project" value="UniProtKB-KW"/>
</dbReference>
<keyword evidence="6" id="KW-1185">Reference proteome</keyword>
<keyword evidence="2" id="KW-0680">Restriction system</keyword>
<dbReference type="SUPFAM" id="SSF116734">
    <property type="entry name" value="DNA methylase specificity domain"/>
    <property type="match status" value="1"/>
</dbReference>
<dbReference type="InterPro" id="IPR052916">
    <property type="entry name" value="Type-I_RE_MTase_Subunit"/>
</dbReference>
<feature type="domain" description="DNA methylase adenine-specific" evidence="4">
    <location>
        <begin position="113"/>
        <end position="390"/>
    </location>
</feature>
<dbReference type="CDD" id="cd02440">
    <property type="entry name" value="AdoMet_MTases"/>
    <property type="match status" value="1"/>
</dbReference>
<evidence type="ECO:0000256" key="1">
    <source>
        <dbReference type="ARBA" id="ARBA00006594"/>
    </source>
</evidence>
<sequence length="664" mass="73222">MAKRHSNHGGNLESMFLRLEELVLANSGEDEFEEVFKLLVAKLYAQLTGQAERFTAKGTQRETARQIHALLRDALEKWPGILEEDARFRLVDEHLHVCVEALAMHDVSRDGLDVLDSFFEFMVSRTAKGNKGQYFTPRYVVDFCVRMLKPRSDETVLDPACGSGGFLFHALAYVRQAERLDEAAAARYCSASLWGFDIDPRAIRVAKALMVLAGDGRSQLFRLNSLLRPDMAFLSGQSTSGDFADLTVEHVVAERRPSHEGFDVILTNPPFAGEVMERHILDGYHASRGKQRVERDVLFIERCVDLLRPGGRLAMVLPHNKFASSEFANDRARLLNTCKVLGVVALPRNTFLPHTHQKASILFLQKRASGGDMQPDEDIFLAVSEREGKNTKGKLRRRPGAASNGPQWTWVDHDLEDIERAFSACRAGETISFGAGSAGITAKRISELGPALVLAPERYDMRRSALHRAGDESQHVVLGDIVDIVTRTVSPASKAASERTFIVLDTSDVREGFIVGRKVRVAGTSIGSTKKTFAKGDVLVSRLRPYLRQVGIADHGFVLNANGAELACSTEFFVLRSKSGMDIGFLVPYLLSAPVQEVLAAAQEGGHHPRFDESVLLSLPLPSSLLENQAGCSHAIAIAANRYREAESLVQEAVRKADAIIKPE</sequence>
<dbReference type="RefSeq" id="WP_163967676.1">
    <property type="nucleotide sequence ID" value="NZ_JAAIVB010000074.1"/>
</dbReference>
<dbReference type="PROSITE" id="PS00092">
    <property type="entry name" value="N6_MTASE"/>
    <property type="match status" value="1"/>
</dbReference>
<evidence type="ECO:0000259" key="4">
    <source>
        <dbReference type="Pfam" id="PF02384"/>
    </source>
</evidence>
<dbReference type="PANTHER" id="PTHR42998:SF1">
    <property type="entry name" value="TYPE I RESTRICTION ENZYME HINDI METHYLASE SUBUNIT"/>
    <property type="match status" value="1"/>
</dbReference>
<dbReference type="Gene3D" id="3.40.50.150">
    <property type="entry name" value="Vaccinia Virus protein VP39"/>
    <property type="match status" value="1"/>
</dbReference>
<evidence type="ECO:0000256" key="3">
    <source>
        <dbReference type="ARBA" id="ARBA00023125"/>
    </source>
</evidence>
<comment type="similarity">
    <text evidence="1">Belongs to the N(4)/N(6)-methyltransferase family.</text>
</comment>
<dbReference type="Gene3D" id="3.90.220.20">
    <property type="entry name" value="DNA methylase specificity domains"/>
    <property type="match status" value="2"/>
</dbReference>
<keyword evidence="5" id="KW-0489">Methyltransferase</keyword>
<dbReference type="GO" id="GO:0009307">
    <property type="term" value="P:DNA restriction-modification system"/>
    <property type="evidence" value="ECO:0007669"/>
    <property type="project" value="UniProtKB-KW"/>
</dbReference>
<dbReference type="InterPro" id="IPR002052">
    <property type="entry name" value="DNA_methylase_N6_adenine_CS"/>
</dbReference>
<comment type="caution">
    <text evidence="5">The sequence shown here is derived from an EMBL/GenBank/DDBJ whole genome shotgun (WGS) entry which is preliminary data.</text>
</comment>
<reference evidence="5 6" key="1">
    <citation type="submission" date="2020-02" db="EMBL/GenBank/DDBJ databases">
        <authorList>
            <person name="Kim M.K."/>
        </authorList>
    </citation>
    <scope>NUCLEOTIDE SEQUENCE [LARGE SCALE GENOMIC DNA]</scope>
    <source>
        <strain evidence="5 6">17J57-3</strain>
    </source>
</reference>
<name>A0A6B3SWE3_9BURK</name>
<organism evidence="5 6">
    <name type="scientific">Noviherbaspirillum galbum</name>
    <dbReference type="NCBI Taxonomy" id="2709383"/>
    <lineage>
        <taxon>Bacteria</taxon>
        <taxon>Pseudomonadati</taxon>
        <taxon>Pseudomonadota</taxon>
        <taxon>Betaproteobacteria</taxon>
        <taxon>Burkholderiales</taxon>
        <taxon>Oxalobacteraceae</taxon>
        <taxon>Noviherbaspirillum</taxon>
    </lineage>
</organism>
<protein>
    <submittedName>
        <fullName evidence="5">N-6 DNA methylase</fullName>
    </submittedName>
</protein>
<dbReference type="PANTHER" id="PTHR42998">
    <property type="entry name" value="TYPE I RESTRICTION ENZYME HINDVIIP M PROTEIN-RELATED"/>
    <property type="match status" value="1"/>
</dbReference>
<keyword evidence="5" id="KW-0808">Transferase</keyword>
<gene>
    <name evidence="5" type="ORF">G3574_21925</name>
</gene>
<dbReference type="InterPro" id="IPR029063">
    <property type="entry name" value="SAM-dependent_MTases_sf"/>
</dbReference>
<dbReference type="GO" id="GO:0003677">
    <property type="term" value="F:DNA binding"/>
    <property type="evidence" value="ECO:0007669"/>
    <property type="project" value="UniProtKB-KW"/>
</dbReference>
<evidence type="ECO:0000313" key="6">
    <source>
        <dbReference type="Proteomes" id="UP000482155"/>
    </source>
</evidence>
<dbReference type="InterPro" id="IPR003356">
    <property type="entry name" value="DNA_methylase_A-5"/>
</dbReference>
<dbReference type="Proteomes" id="UP000482155">
    <property type="component" value="Unassembled WGS sequence"/>
</dbReference>
<dbReference type="Pfam" id="PF02384">
    <property type="entry name" value="N6_Mtase"/>
    <property type="match status" value="1"/>
</dbReference>